<dbReference type="PANTHER" id="PTHR11567">
    <property type="entry name" value="ACID PHOSPHATASE-RELATED"/>
    <property type="match status" value="1"/>
</dbReference>
<dbReference type="PANTHER" id="PTHR11567:SF205">
    <property type="entry name" value="GH28721P-RELATED"/>
    <property type="match status" value="1"/>
</dbReference>
<dbReference type="OrthoDB" id="5821688at2759"/>
<dbReference type="EMBL" id="LJIG01000467">
    <property type="protein sequence ID" value="KRT86473.1"/>
    <property type="molecule type" value="Genomic_DNA"/>
</dbReference>
<evidence type="ECO:0000313" key="5">
    <source>
        <dbReference type="Proteomes" id="UP000051574"/>
    </source>
</evidence>
<feature type="chain" id="PRO_5006668671" evidence="3">
    <location>
        <begin position="23"/>
        <end position="380"/>
    </location>
</feature>
<sequence>MTAVTSVLFVSLIAVGVYSSSALNSKELLLVHVISRHGARTPVDTYPTDPYINDTFYPVGWGQLTNEGKQDLFRLGQDLRKRYDEFLGDQYSTDLYYSQSTEVDRTLSSVQVINAGIWEPKGDQKWSSLNWQPIPVHYEPLNKDTLLLVRKTCAQYEIELRNVMMSLEVQEKLKLNKEIFEYLEIWSGNKIEDFDDVQDLYSTLYAEESFNLTLPEWTINVYPEKLYEMTTYSFHLRAYNTILTKLKGGVLLKKIIKDFVMKKDGTLKPKGRKLFVYGGHDSTIANLLSALKIFKPHVPDYAATIVLEFSRNRFTNEYGVEVYYRMSIDHPLEIKQLPNCDTFCPLDDFLRITADVVPENWDLECYTSDPNFVPSEPEGP</sequence>
<keyword evidence="5" id="KW-1185">Reference proteome</keyword>
<dbReference type="SUPFAM" id="SSF53254">
    <property type="entry name" value="Phosphoglycerate mutase-like"/>
    <property type="match status" value="1"/>
</dbReference>
<protein>
    <submittedName>
        <fullName evidence="4">Phosphatase</fullName>
    </submittedName>
</protein>
<dbReference type="InterPro" id="IPR029033">
    <property type="entry name" value="His_PPase_superfam"/>
</dbReference>
<dbReference type="Gene3D" id="3.40.50.1240">
    <property type="entry name" value="Phosphoglycerate mutase-like"/>
    <property type="match status" value="1"/>
</dbReference>
<dbReference type="CDD" id="cd07061">
    <property type="entry name" value="HP_HAP_like"/>
    <property type="match status" value="1"/>
</dbReference>
<accession>A0A0T6BGM5</accession>
<evidence type="ECO:0000313" key="4">
    <source>
        <dbReference type="EMBL" id="KRT86473.1"/>
    </source>
</evidence>
<dbReference type="PROSITE" id="PS00616">
    <property type="entry name" value="HIS_ACID_PHOSPHAT_1"/>
    <property type="match status" value="1"/>
</dbReference>
<gene>
    <name evidence="4" type="ORF">AMK59_1768</name>
</gene>
<organism evidence="4 5">
    <name type="scientific">Oryctes borbonicus</name>
    <dbReference type="NCBI Taxonomy" id="1629725"/>
    <lineage>
        <taxon>Eukaryota</taxon>
        <taxon>Metazoa</taxon>
        <taxon>Ecdysozoa</taxon>
        <taxon>Arthropoda</taxon>
        <taxon>Hexapoda</taxon>
        <taxon>Insecta</taxon>
        <taxon>Pterygota</taxon>
        <taxon>Neoptera</taxon>
        <taxon>Endopterygota</taxon>
        <taxon>Coleoptera</taxon>
        <taxon>Polyphaga</taxon>
        <taxon>Scarabaeiformia</taxon>
        <taxon>Scarabaeidae</taxon>
        <taxon>Dynastinae</taxon>
        <taxon>Oryctes</taxon>
    </lineage>
</organism>
<feature type="signal peptide" evidence="3">
    <location>
        <begin position="1"/>
        <end position="22"/>
    </location>
</feature>
<comment type="catalytic activity">
    <reaction evidence="1">
        <text>a phosphate monoester + H2O = an alcohol + phosphate</text>
        <dbReference type="Rhea" id="RHEA:15017"/>
        <dbReference type="ChEBI" id="CHEBI:15377"/>
        <dbReference type="ChEBI" id="CHEBI:30879"/>
        <dbReference type="ChEBI" id="CHEBI:43474"/>
        <dbReference type="ChEBI" id="CHEBI:67140"/>
        <dbReference type="EC" id="3.1.3.2"/>
    </reaction>
</comment>
<comment type="caution">
    <text evidence="4">The sequence shown here is derived from an EMBL/GenBank/DDBJ whole genome shotgun (WGS) entry which is preliminary data.</text>
</comment>
<dbReference type="AlphaFoldDB" id="A0A0T6BGM5"/>
<dbReference type="InterPro" id="IPR050645">
    <property type="entry name" value="Histidine_acid_phosphatase"/>
</dbReference>
<dbReference type="GO" id="GO:0003993">
    <property type="term" value="F:acid phosphatase activity"/>
    <property type="evidence" value="ECO:0007669"/>
    <property type="project" value="UniProtKB-EC"/>
</dbReference>
<comment type="similarity">
    <text evidence="2">Belongs to the histidine acid phosphatase family.</text>
</comment>
<dbReference type="Proteomes" id="UP000051574">
    <property type="component" value="Unassembled WGS sequence"/>
</dbReference>
<reference evidence="4 5" key="1">
    <citation type="submission" date="2015-09" db="EMBL/GenBank/DDBJ databases">
        <title>Draft genome of the scarab beetle Oryctes borbonicus.</title>
        <authorList>
            <person name="Meyer J.M."/>
            <person name="Markov G.V."/>
            <person name="Baskaran P."/>
            <person name="Herrmann M."/>
            <person name="Sommer R.J."/>
            <person name="Roedelsperger C."/>
        </authorList>
    </citation>
    <scope>NUCLEOTIDE SEQUENCE [LARGE SCALE GENOMIC DNA]</scope>
    <source>
        <strain evidence="4">OB123</strain>
        <tissue evidence="4">Whole animal</tissue>
    </source>
</reference>
<keyword evidence="3" id="KW-0732">Signal</keyword>
<evidence type="ECO:0000256" key="2">
    <source>
        <dbReference type="ARBA" id="ARBA00005375"/>
    </source>
</evidence>
<dbReference type="PROSITE" id="PS00778">
    <property type="entry name" value="HIS_ACID_PHOSPHAT_2"/>
    <property type="match status" value="1"/>
</dbReference>
<dbReference type="Pfam" id="PF00328">
    <property type="entry name" value="His_Phos_2"/>
    <property type="match status" value="1"/>
</dbReference>
<dbReference type="InterPro" id="IPR033379">
    <property type="entry name" value="Acid_Pase_AS"/>
</dbReference>
<dbReference type="InterPro" id="IPR000560">
    <property type="entry name" value="His_Pase_clade-2"/>
</dbReference>
<evidence type="ECO:0000256" key="1">
    <source>
        <dbReference type="ARBA" id="ARBA00000032"/>
    </source>
</evidence>
<proteinExistence type="inferred from homology"/>
<evidence type="ECO:0000256" key="3">
    <source>
        <dbReference type="SAM" id="SignalP"/>
    </source>
</evidence>
<name>A0A0T6BGM5_9SCAR</name>